<keyword evidence="1" id="KW-1133">Transmembrane helix</keyword>
<reference evidence="3" key="1">
    <citation type="journal article" date="2023" name="Commun. Biol.">
        <title>Genome analysis of Parmales, the sister group of diatoms, reveals the evolutionary specialization of diatoms from phago-mixotrophs to photoautotrophs.</title>
        <authorList>
            <person name="Ban H."/>
            <person name="Sato S."/>
            <person name="Yoshikawa S."/>
            <person name="Yamada K."/>
            <person name="Nakamura Y."/>
            <person name="Ichinomiya M."/>
            <person name="Sato N."/>
            <person name="Blanc-Mathieu R."/>
            <person name="Endo H."/>
            <person name="Kuwata A."/>
            <person name="Ogata H."/>
        </authorList>
    </citation>
    <scope>NUCLEOTIDE SEQUENCE [LARGE SCALE GENOMIC DNA]</scope>
    <source>
        <strain evidence="3">NIES 3700</strain>
    </source>
</reference>
<evidence type="ECO:0000313" key="3">
    <source>
        <dbReference type="Proteomes" id="UP001165122"/>
    </source>
</evidence>
<gene>
    <name evidence="2" type="ORF">TrLO_g6585</name>
</gene>
<keyword evidence="1" id="KW-0472">Membrane</keyword>
<evidence type="ECO:0000256" key="1">
    <source>
        <dbReference type="SAM" id="Phobius"/>
    </source>
</evidence>
<evidence type="ECO:0000313" key="2">
    <source>
        <dbReference type="EMBL" id="GMI15437.1"/>
    </source>
</evidence>
<organism evidence="2 3">
    <name type="scientific">Triparma laevis f. longispina</name>
    <dbReference type="NCBI Taxonomy" id="1714387"/>
    <lineage>
        <taxon>Eukaryota</taxon>
        <taxon>Sar</taxon>
        <taxon>Stramenopiles</taxon>
        <taxon>Ochrophyta</taxon>
        <taxon>Bolidophyceae</taxon>
        <taxon>Parmales</taxon>
        <taxon>Triparmaceae</taxon>
        <taxon>Triparma</taxon>
    </lineage>
</organism>
<feature type="transmembrane region" description="Helical" evidence="1">
    <location>
        <begin position="260"/>
        <end position="282"/>
    </location>
</feature>
<dbReference type="EMBL" id="BRXW01000231">
    <property type="protein sequence ID" value="GMI15437.1"/>
    <property type="molecule type" value="Genomic_DNA"/>
</dbReference>
<dbReference type="Proteomes" id="UP001165122">
    <property type="component" value="Unassembled WGS sequence"/>
</dbReference>
<feature type="transmembrane region" description="Helical" evidence="1">
    <location>
        <begin position="122"/>
        <end position="141"/>
    </location>
</feature>
<dbReference type="OrthoDB" id="10490141at2759"/>
<feature type="transmembrane region" description="Helical" evidence="1">
    <location>
        <begin position="213"/>
        <end position="240"/>
    </location>
</feature>
<dbReference type="AlphaFoldDB" id="A0A9W7KXH9"/>
<accession>A0A9W7KXH9</accession>
<comment type="caution">
    <text evidence="2">The sequence shown here is derived from an EMBL/GenBank/DDBJ whole genome shotgun (WGS) entry which is preliminary data.</text>
</comment>
<proteinExistence type="predicted"/>
<feature type="transmembrane region" description="Helical" evidence="1">
    <location>
        <begin position="294"/>
        <end position="315"/>
    </location>
</feature>
<keyword evidence="1" id="KW-0812">Transmembrane</keyword>
<keyword evidence="3" id="KW-1185">Reference proteome</keyword>
<protein>
    <submittedName>
        <fullName evidence="2">Uncharacterized protein</fullName>
    </submittedName>
</protein>
<sequence>MAVNKSPSPPASSLWRSQTRLGRLVLGLELSCSFMLSLLSNKDIITAYLKFSVYYLMCYLLGFCLVSASTLGLLVLLPFIFLGPIGGAVILTFALPGACLVCGLGFLGMLPVQLFELLGHGILLPFIPLSSICWFLTQIFVPMGAVKFLNIGLNVMLTTDDAHPPINSQAKKSDIRSIVNAAENANPKTFVFGILTRLLNSLKLLSIDVTTRLLLRFLLIFTGTQTLGTILSSATQSWLISFKLLSVWHLYFANTSFLKHTTVCASNSFLLIGFGAMIQLLTRAINSNQQLGGFRGYFFQLFDLGITTALSASIIPHLN</sequence>
<name>A0A9W7KXH9_9STRA</name>
<feature type="transmembrane region" description="Helical" evidence="1">
    <location>
        <begin position="52"/>
        <end position="81"/>
    </location>
</feature>